<name>A0ABD2Z422_9GENT</name>
<dbReference type="FunFam" id="3.40.50.2000:FF:000040">
    <property type="entry name" value="UDP-glycosyltransferase 76C1"/>
    <property type="match status" value="1"/>
</dbReference>
<organism evidence="3 4">
    <name type="scientific">Cinchona calisaya</name>
    <dbReference type="NCBI Taxonomy" id="153742"/>
    <lineage>
        <taxon>Eukaryota</taxon>
        <taxon>Viridiplantae</taxon>
        <taxon>Streptophyta</taxon>
        <taxon>Embryophyta</taxon>
        <taxon>Tracheophyta</taxon>
        <taxon>Spermatophyta</taxon>
        <taxon>Magnoliopsida</taxon>
        <taxon>eudicotyledons</taxon>
        <taxon>Gunneridae</taxon>
        <taxon>Pentapetalae</taxon>
        <taxon>asterids</taxon>
        <taxon>lamiids</taxon>
        <taxon>Gentianales</taxon>
        <taxon>Rubiaceae</taxon>
        <taxon>Cinchonoideae</taxon>
        <taxon>Cinchoneae</taxon>
        <taxon>Cinchona</taxon>
    </lineage>
</organism>
<proteinExistence type="inferred from homology"/>
<evidence type="ECO:0000313" key="4">
    <source>
        <dbReference type="Proteomes" id="UP001630127"/>
    </source>
</evidence>
<keyword evidence="4" id="KW-1185">Reference proteome</keyword>
<evidence type="ECO:0000313" key="3">
    <source>
        <dbReference type="EMBL" id="KAL3514231.1"/>
    </source>
</evidence>
<dbReference type="Pfam" id="PF00201">
    <property type="entry name" value="UDPGT"/>
    <property type="match status" value="1"/>
</dbReference>
<sequence>MADILEHSALLVLQQHYKVPFFPIGPFHKMATATSTSFLEEDRSCIARLDKQASNSVLYISLGSIACVDEEEMTETAWGLANSGIPFLWVVRSDSVNEKQHWHFPEGFRALVGERGLIVKWAPQKEVLAHRAVGGFWSHCGWNSTFESICEGVPMICRPHFGDQLMNARYLTYVWKVGLNIENVLDRESMETTIRRLMLGIEGKEMRKRILDIKEKVEAGMLKGGSAYESLNDLTEFITSFLAG</sequence>
<dbReference type="PANTHER" id="PTHR48045:SF31">
    <property type="entry name" value="UDP-GLYCOSYLTRANSFERASE 76B1-LIKE"/>
    <property type="match status" value="1"/>
</dbReference>
<gene>
    <name evidence="3" type="ORF">ACH5RR_026948</name>
</gene>
<keyword evidence="2" id="KW-0808">Transferase</keyword>
<accession>A0ABD2Z422</accession>
<comment type="caution">
    <text evidence="3">The sequence shown here is derived from an EMBL/GenBank/DDBJ whole genome shotgun (WGS) entry which is preliminary data.</text>
</comment>
<dbReference type="SUPFAM" id="SSF53756">
    <property type="entry name" value="UDP-Glycosyltransferase/glycogen phosphorylase"/>
    <property type="match status" value="1"/>
</dbReference>
<reference evidence="3 4" key="1">
    <citation type="submission" date="2024-11" db="EMBL/GenBank/DDBJ databases">
        <title>A near-complete genome assembly of Cinchona calisaya.</title>
        <authorList>
            <person name="Lian D.C."/>
            <person name="Zhao X.W."/>
            <person name="Wei L."/>
        </authorList>
    </citation>
    <scope>NUCLEOTIDE SEQUENCE [LARGE SCALE GENOMIC DNA]</scope>
    <source>
        <tissue evidence="3">Nenye</tissue>
    </source>
</reference>
<dbReference type="GO" id="GO:1900994">
    <property type="term" value="P:(-)-secologanin biosynthetic process"/>
    <property type="evidence" value="ECO:0007669"/>
    <property type="project" value="UniProtKB-ARBA"/>
</dbReference>
<protein>
    <recommendedName>
        <fullName evidence="5">UDP-glucose iridoid glucosyltransferase-like</fullName>
    </recommendedName>
</protein>
<dbReference type="InterPro" id="IPR002213">
    <property type="entry name" value="UDP_glucos_trans"/>
</dbReference>
<evidence type="ECO:0000256" key="2">
    <source>
        <dbReference type="ARBA" id="ARBA00022679"/>
    </source>
</evidence>
<dbReference type="PANTHER" id="PTHR48045">
    <property type="entry name" value="UDP-GLYCOSYLTRANSFERASE 72B1"/>
    <property type="match status" value="1"/>
</dbReference>
<dbReference type="GO" id="GO:0035251">
    <property type="term" value="F:UDP-glucosyltransferase activity"/>
    <property type="evidence" value="ECO:0007669"/>
    <property type="project" value="UniProtKB-ARBA"/>
</dbReference>
<dbReference type="Proteomes" id="UP001630127">
    <property type="component" value="Unassembled WGS sequence"/>
</dbReference>
<dbReference type="Gene3D" id="3.40.50.2000">
    <property type="entry name" value="Glycogen Phosphorylase B"/>
    <property type="match status" value="2"/>
</dbReference>
<dbReference type="AlphaFoldDB" id="A0ABD2Z422"/>
<dbReference type="EMBL" id="JBJUIK010000011">
    <property type="protein sequence ID" value="KAL3514231.1"/>
    <property type="molecule type" value="Genomic_DNA"/>
</dbReference>
<evidence type="ECO:0000256" key="1">
    <source>
        <dbReference type="ARBA" id="ARBA00009995"/>
    </source>
</evidence>
<comment type="similarity">
    <text evidence="1">Belongs to the UDP-glycosyltransferase family.</text>
</comment>
<dbReference type="CDD" id="cd03784">
    <property type="entry name" value="GT1_Gtf-like"/>
    <property type="match status" value="1"/>
</dbReference>
<evidence type="ECO:0008006" key="5">
    <source>
        <dbReference type="Google" id="ProtNLM"/>
    </source>
</evidence>